<proteinExistence type="predicted"/>
<name>A0A0D1CRE6_9RHOB</name>
<reference evidence="2 3" key="1">
    <citation type="submission" date="2015-02" db="EMBL/GenBank/DDBJ databases">
        <title>Genome Sequence of Jannaschia aquimarina DSM28248, a member of the Roseobacter clade.</title>
        <authorList>
            <person name="Voget S."/>
            <person name="Daniel R."/>
        </authorList>
    </citation>
    <scope>NUCLEOTIDE SEQUENCE [LARGE SCALE GENOMIC DNA]</scope>
    <source>
        <strain evidence="2 3">GSW-M26</strain>
    </source>
</reference>
<feature type="transmembrane region" description="Helical" evidence="1">
    <location>
        <begin position="67"/>
        <end position="93"/>
    </location>
</feature>
<dbReference type="AlphaFoldDB" id="A0A0D1CRE6"/>
<accession>A0A0D1CRE6</accession>
<feature type="transmembrane region" description="Helical" evidence="1">
    <location>
        <begin position="24"/>
        <end position="47"/>
    </location>
</feature>
<comment type="caution">
    <text evidence="2">The sequence shown here is derived from an EMBL/GenBank/DDBJ whole genome shotgun (WGS) entry which is preliminary data.</text>
</comment>
<evidence type="ECO:0000313" key="2">
    <source>
        <dbReference type="EMBL" id="KIT17337.1"/>
    </source>
</evidence>
<dbReference type="EMBL" id="JYFE01000020">
    <property type="protein sequence ID" value="KIT17337.1"/>
    <property type="molecule type" value="Genomic_DNA"/>
</dbReference>
<keyword evidence="1" id="KW-0472">Membrane</keyword>
<keyword evidence="1" id="KW-1133">Transmembrane helix</keyword>
<evidence type="ECO:0008006" key="4">
    <source>
        <dbReference type="Google" id="ProtNLM"/>
    </source>
</evidence>
<evidence type="ECO:0000313" key="3">
    <source>
        <dbReference type="Proteomes" id="UP000032232"/>
    </source>
</evidence>
<dbReference type="RefSeq" id="WP_043917898.1">
    <property type="nucleotide sequence ID" value="NZ_FZPF01000007.1"/>
</dbReference>
<dbReference type="PATRIC" id="fig|935700.4.peg.1115"/>
<dbReference type="STRING" id="935700.jaqu_10690"/>
<protein>
    <recommendedName>
        <fullName evidence="4">DUF304 domain-containing protein</fullName>
    </recommendedName>
</protein>
<dbReference type="Proteomes" id="UP000032232">
    <property type="component" value="Unassembled WGS sequence"/>
</dbReference>
<organism evidence="2 3">
    <name type="scientific">Jannaschia aquimarina</name>
    <dbReference type="NCBI Taxonomy" id="935700"/>
    <lineage>
        <taxon>Bacteria</taxon>
        <taxon>Pseudomonadati</taxon>
        <taxon>Pseudomonadota</taxon>
        <taxon>Alphaproteobacteria</taxon>
        <taxon>Rhodobacterales</taxon>
        <taxon>Roseobacteraceae</taxon>
        <taxon>Jannaschia</taxon>
    </lineage>
</organism>
<gene>
    <name evidence="2" type="ORF">jaqu_10690</name>
</gene>
<keyword evidence="3" id="KW-1185">Reference proteome</keyword>
<evidence type="ECO:0000256" key="1">
    <source>
        <dbReference type="SAM" id="Phobius"/>
    </source>
</evidence>
<keyword evidence="1" id="KW-0812">Transmembrane</keyword>
<sequence length="199" mass="21629">MADAAGRTDGTLIHRGGPTNGIRALLFFGVFPFSVMVGAVLAAVIVVPMTREIVSRLPGLLAGDFSLAGGIVVWLLVTAFVAGVVGILAGAAIRTAAFTPEIRVRLESTARIVRVTSKRPFRDTREEVIPFSDIDRIELVPDRYTASDNAQIRMFVTGRQHPVVIAEEFDPSRAARLFRTYVQTGLPAGDPPDERWFPL</sequence>